<dbReference type="GO" id="GO:0005634">
    <property type="term" value="C:nucleus"/>
    <property type="evidence" value="ECO:0007669"/>
    <property type="project" value="TreeGrafter"/>
</dbReference>
<dbReference type="Pfam" id="PF08514">
    <property type="entry name" value="STAG"/>
    <property type="match status" value="1"/>
</dbReference>
<dbReference type="VEuPathDB" id="FungiDB:ATEG_02336"/>
<name>A0A5M3YUF5_ASPTE</name>
<evidence type="ECO:0000313" key="3">
    <source>
        <dbReference type="Proteomes" id="UP000452235"/>
    </source>
</evidence>
<dbReference type="EMBL" id="BLJY01000002">
    <property type="protein sequence ID" value="GFF13321.1"/>
    <property type="molecule type" value="Genomic_DNA"/>
</dbReference>
<feature type="region of interest" description="Disordered" evidence="1">
    <location>
        <begin position="1004"/>
        <end position="1037"/>
    </location>
</feature>
<dbReference type="GO" id="GO:0000785">
    <property type="term" value="C:chromatin"/>
    <property type="evidence" value="ECO:0007669"/>
    <property type="project" value="TreeGrafter"/>
</dbReference>
<dbReference type="GO" id="GO:0003682">
    <property type="term" value="F:chromatin binding"/>
    <property type="evidence" value="ECO:0007669"/>
    <property type="project" value="TreeGrafter"/>
</dbReference>
<dbReference type="Proteomes" id="UP000452235">
    <property type="component" value="Unassembled WGS sequence"/>
</dbReference>
<dbReference type="Pfam" id="PF21581">
    <property type="entry name" value="SCD"/>
    <property type="match status" value="1"/>
</dbReference>
<evidence type="ECO:0000313" key="2">
    <source>
        <dbReference type="EMBL" id="GFF13321.1"/>
    </source>
</evidence>
<dbReference type="InterPro" id="IPR013721">
    <property type="entry name" value="STAG"/>
</dbReference>
<dbReference type="AlphaFoldDB" id="A0A5M3YUF5"/>
<comment type="caution">
    <text evidence="2">The sequence shown here is derived from an EMBL/GenBank/DDBJ whole genome shotgun (WGS) entry which is preliminary data.</text>
</comment>
<gene>
    <name evidence="2" type="ORF">ATEIFO6365_0002043200</name>
</gene>
<feature type="compositionally biased region" description="Acidic residues" evidence="1">
    <location>
        <begin position="1008"/>
        <end position="1035"/>
    </location>
</feature>
<proteinExistence type="predicted"/>
<accession>A0A5M3YUF5</accession>
<organism evidence="2 3">
    <name type="scientific">Aspergillus terreus</name>
    <dbReference type="NCBI Taxonomy" id="33178"/>
    <lineage>
        <taxon>Eukaryota</taxon>
        <taxon>Fungi</taxon>
        <taxon>Dikarya</taxon>
        <taxon>Ascomycota</taxon>
        <taxon>Pezizomycotina</taxon>
        <taxon>Eurotiomycetes</taxon>
        <taxon>Eurotiomycetidae</taxon>
        <taxon>Eurotiales</taxon>
        <taxon>Aspergillaceae</taxon>
        <taxon>Aspergillus</taxon>
        <taxon>Aspergillus subgen. Circumdati</taxon>
    </lineage>
</organism>
<feature type="compositionally biased region" description="Acidic residues" evidence="1">
    <location>
        <begin position="1170"/>
        <end position="1183"/>
    </location>
</feature>
<evidence type="ECO:0000256" key="1">
    <source>
        <dbReference type="SAM" id="MobiDB-lite"/>
    </source>
</evidence>
<dbReference type="InterPro" id="IPR016024">
    <property type="entry name" value="ARM-type_fold"/>
</dbReference>
<reference evidence="2 3" key="1">
    <citation type="submission" date="2020-01" db="EMBL/GenBank/DDBJ databases">
        <title>Aspergillus terreus IFO 6365 whole genome shotgun sequence.</title>
        <authorList>
            <person name="Kanamasa S."/>
            <person name="Takahashi H."/>
        </authorList>
    </citation>
    <scope>NUCLEOTIDE SEQUENCE [LARGE SCALE GENOMIC DNA]</scope>
    <source>
        <strain evidence="2 3">IFO 6365</strain>
    </source>
</reference>
<feature type="region of interest" description="Disordered" evidence="1">
    <location>
        <begin position="1102"/>
        <end position="1198"/>
    </location>
</feature>
<dbReference type="PROSITE" id="PS51425">
    <property type="entry name" value="SCD"/>
    <property type="match status" value="1"/>
</dbReference>
<feature type="compositionally biased region" description="Basic residues" evidence="1">
    <location>
        <begin position="90"/>
        <end position="99"/>
    </location>
</feature>
<feature type="compositionally biased region" description="Basic residues" evidence="1">
    <location>
        <begin position="106"/>
        <end position="117"/>
    </location>
</feature>
<dbReference type="InterPro" id="IPR020839">
    <property type="entry name" value="SCD"/>
</dbReference>
<keyword evidence="3" id="KW-1185">Reference proteome</keyword>
<dbReference type="InterPro" id="IPR056396">
    <property type="entry name" value="HEAT_SCC3-SA"/>
</dbReference>
<dbReference type="GO" id="GO:0007062">
    <property type="term" value="P:sister chromatid cohesion"/>
    <property type="evidence" value="ECO:0007669"/>
    <property type="project" value="UniProtKB-ARBA"/>
</dbReference>
<feature type="region of interest" description="Disordered" evidence="1">
    <location>
        <begin position="1"/>
        <end position="149"/>
    </location>
</feature>
<protein>
    <submittedName>
        <fullName evidence="2">Nuclear cohesin complex subunit</fullName>
    </submittedName>
</protein>
<sequence>MDTESQLPDLHPEATQDTIPPSTDRRKSGRMTRRPELYSSSYGDATGSKRKRDPTNPDNDEDIDDDQDVSESDSDDANDDEPDEEELRERKRAARKASRRTSGSKSKPKPRSAKKPKVAANGTGSQLAFRPAVNGKKSSRKPKVRPSLAAGETGLYAEVFGKGRNTETTAADWLTQYQNNQVAAMKAMVNFVLRCAGTYVEVDDDAINDPDHAPETVADIQEQYKSEGISEDYPLVSKARKFRAFKPVLEDFYRALIQTLHHSSVLYDDPALYENLQIWLSALSACHCRPFRHTSVVAAVAIMNTFCDIAQQLMTSLSTSRKQLENEKKKKTVNKGRATAIEDAIKEGEKKLDMVDEYIKDGVNIVFVHRYRDIDPIIRAVCLAGLGQWIRSYREFFMEGQFLRYFGWVLSDPSVHARSVVLNELNSLYADKGNVGSLHPFTSRFRERVVEVAAFDTDVSVRASAIQLAGYMRNAELLEPDDIDTIGRLVFDAEPRIRKAAGGFFTSNVEDVYESTIKEVRDEANDLFGDEDEDDFESPKRSWIKFKCLADILSAYDESAEEPEADREITAPRDALSGTSVDSRFMLATEAIYPHLKDLAQWQTLAGYLLYDHSQISDDPSEEDAVGTVRKLYKLQEGQEAILLEVLCSAVKLRVLEIAKSNTDRRGRKVKALADKIPELQEEIAHNLAQIIPQLLNKFGSVPEAASTVLRLEHLVDLDKIQDIQKDATAYISLLNDINKQFLTHSDQDVLAEASVAFLHARSSDDMREALDSKVQELWENMAETLNTLYQKKEVTEGTSISTPTLNNLTNTVMRIFNLASVTDCVQTLESIPARSKGKKKDTSEAPFDILMHLAKRGLREDEDDEEIANAETELVTCSIRTLLLYFMWKVQSLTASLNSANANLNTAYFETLTQNRETFVTTLVAIMKQRSGLDDIRFAATTNLLDLQTLFGTLRHAGQMAANDEDVLLQKQSLIHEITGDLQSLITKIHGIAERAYTKKIRIPIEPDAEDEPLSDSDVEKEPGDDEDESDAEDEAKINERLRSAIVAEQRLCELTGKIVLAIIGRIIDASGPQRGQLKKKLSKHKDHLGSNYREVVAFLAEPKPKSARSSKPKSKQSAAKDKSASSKRPENSNSAERVDDVDDEDEPEQRPHIEEDDEEDLRARGLLENDDIDRENEDEVDNLAPPVSDEDEVMGD</sequence>
<feature type="compositionally biased region" description="Basic and acidic residues" evidence="1">
    <location>
        <begin position="1120"/>
        <end position="1132"/>
    </location>
</feature>
<dbReference type="SUPFAM" id="SSF48371">
    <property type="entry name" value="ARM repeat"/>
    <property type="match status" value="1"/>
</dbReference>
<dbReference type="PANTHER" id="PTHR11199:SF0">
    <property type="entry name" value="LD34181P-RELATED"/>
    <property type="match status" value="1"/>
</dbReference>
<feature type="compositionally biased region" description="Acidic residues" evidence="1">
    <location>
        <begin position="58"/>
        <end position="86"/>
    </location>
</feature>
<dbReference type="PANTHER" id="PTHR11199">
    <property type="entry name" value="STROMAL ANTIGEN"/>
    <property type="match status" value="1"/>
</dbReference>
<dbReference type="Pfam" id="PF24571">
    <property type="entry name" value="HEAT_SCC3-SA"/>
    <property type="match status" value="1"/>
</dbReference>
<dbReference type="OrthoDB" id="498590at2759"/>
<dbReference type="InterPro" id="IPR039662">
    <property type="entry name" value="Cohesin_Scc3/SA"/>
</dbReference>
<feature type="compositionally biased region" description="Basic residues" evidence="1">
    <location>
        <begin position="1107"/>
        <end position="1116"/>
    </location>
</feature>
<dbReference type="GO" id="GO:0008278">
    <property type="term" value="C:cohesin complex"/>
    <property type="evidence" value="ECO:0007669"/>
    <property type="project" value="TreeGrafter"/>
</dbReference>